<dbReference type="GO" id="GO:0016810">
    <property type="term" value="F:hydrolase activity, acting on carbon-nitrogen (but not peptide) bonds"/>
    <property type="evidence" value="ECO:0007669"/>
    <property type="project" value="InterPro"/>
</dbReference>
<dbReference type="PROSITE" id="PS51257">
    <property type="entry name" value="PROKAR_LIPOPROTEIN"/>
    <property type="match status" value="1"/>
</dbReference>
<keyword evidence="4" id="KW-1185">Reference proteome</keyword>
<comment type="caution">
    <text evidence="3">The sequence shown here is derived from an EMBL/GenBank/DDBJ whole genome shotgun (WGS) entry which is preliminary data.</text>
</comment>
<dbReference type="STRING" id="388413.ALPR1_15984"/>
<dbReference type="EMBL" id="CM001023">
    <property type="protein sequence ID" value="EAZ80144.2"/>
    <property type="molecule type" value="Genomic_DNA"/>
</dbReference>
<dbReference type="EMBL" id="AAXU02000001">
    <property type="protein sequence ID" value="EAZ80144.2"/>
    <property type="molecule type" value="Genomic_DNA"/>
</dbReference>
<dbReference type="Proteomes" id="UP000003919">
    <property type="component" value="Chromosome"/>
</dbReference>
<dbReference type="CDD" id="cd01300">
    <property type="entry name" value="YtcJ_like"/>
    <property type="match status" value="1"/>
</dbReference>
<dbReference type="PANTHER" id="PTHR22642">
    <property type="entry name" value="IMIDAZOLONEPROPIONASE"/>
    <property type="match status" value="1"/>
</dbReference>
<feature type="chain" id="PRO_5002653282" evidence="1">
    <location>
        <begin position="24"/>
        <end position="554"/>
    </location>
</feature>
<dbReference type="Pfam" id="PF07969">
    <property type="entry name" value="Amidohydro_3"/>
    <property type="match status" value="1"/>
</dbReference>
<dbReference type="InterPro" id="IPR011059">
    <property type="entry name" value="Metal-dep_hydrolase_composite"/>
</dbReference>
<name>A3I0Z8_9BACT</name>
<protein>
    <submittedName>
        <fullName evidence="3">Amidohydrolase family protein</fullName>
    </submittedName>
</protein>
<dbReference type="SUPFAM" id="SSF51338">
    <property type="entry name" value="Composite domain of metallo-dependent hydrolases"/>
    <property type="match status" value="1"/>
</dbReference>
<keyword evidence="1" id="KW-0732">Signal</keyword>
<proteinExistence type="predicted"/>
<dbReference type="OrthoDB" id="9767366at2"/>
<organism evidence="3 4">
    <name type="scientific">Algoriphagus machipongonensis</name>
    <dbReference type="NCBI Taxonomy" id="388413"/>
    <lineage>
        <taxon>Bacteria</taxon>
        <taxon>Pseudomonadati</taxon>
        <taxon>Bacteroidota</taxon>
        <taxon>Cytophagia</taxon>
        <taxon>Cytophagales</taxon>
        <taxon>Cyclobacteriaceae</taxon>
        <taxon>Algoriphagus</taxon>
    </lineage>
</organism>
<sequence>MKLKSHVKLIPFLLIGSFAFFFSCQNPKTTVDSIYYGGTIYTVNPEFEIAEAIAIKDGKFVSVGSQDDILNSYESSHTIDLDGKTVYPGFIDAHTHFFRYGEGLRVVDLVGAKSFDEVLLRVENYAKSHPDEEWILGSGWDQNLWEGQEFPSREELDELISERPVLLTRIDGHAALANQKALSIGGVNASTKMLGGSVIVKNGKTTGVLIDNAIDLVSEKIPQTSEEQARQALLAAQENCFAVGLTSVVDAGLDKKTIQLYEKMHQDSSLKMRIYAMVAPSPENMEYFFDKGPYQNDHLTVRSFKVYGDGALGSRGAALLKPYSDKPDETGFLLSKIEDFENLANQFHEHGFQMNTHCIGDSANRVLLDIYAKVLKGKNDLRWRIEHAQVVNPEDVPKFAEFSIIPSVQPTHATSDMYWAEQRLGPERVKHAYIYKELLDQNDMIALGSDFPVEFINPIYGFHAAVARKDQNNWPDEGFQTENKLTREEALKGMTIWAAYANFEEDLKGSIEPGKLADLVIMENDLMLEKSENLRDLPIWSTIVGGETVYQKAK</sequence>
<dbReference type="RefSeq" id="WP_008202009.1">
    <property type="nucleotide sequence ID" value="NZ_CM001023.1"/>
</dbReference>
<evidence type="ECO:0000256" key="1">
    <source>
        <dbReference type="SAM" id="SignalP"/>
    </source>
</evidence>
<feature type="domain" description="Amidohydrolase 3" evidence="2">
    <location>
        <begin position="78"/>
        <end position="550"/>
    </location>
</feature>
<dbReference type="HOGENOM" id="CLU_009942_1_0_10"/>
<dbReference type="SUPFAM" id="SSF51556">
    <property type="entry name" value="Metallo-dependent hydrolases"/>
    <property type="match status" value="1"/>
</dbReference>
<evidence type="ECO:0000313" key="3">
    <source>
        <dbReference type="EMBL" id="EAZ80144.2"/>
    </source>
</evidence>
<reference evidence="3 4" key="1">
    <citation type="journal article" date="2011" name="J. Bacteriol.">
        <title>Complete genome sequence of Algoriphagus sp. PR1, bacterial prey of a colony-forming choanoflagellate.</title>
        <authorList>
            <person name="Alegado R.A."/>
            <person name="Ferriera S."/>
            <person name="Nusbaum C."/>
            <person name="Young S.K."/>
            <person name="Zeng Q."/>
            <person name="Imamovic A."/>
            <person name="Fairclough S.R."/>
            <person name="King N."/>
        </authorList>
    </citation>
    <scope>NUCLEOTIDE SEQUENCE [LARGE SCALE GENOMIC DNA]</scope>
    <source>
        <strain evidence="3 4">PR1</strain>
    </source>
</reference>
<dbReference type="Gene3D" id="2.30.40.10">
    <property type="entry name" value="Urease, subunit C, domain 1"/>
    <property type="match status" value="1"/>
</dbReference>
<dbReference type="PANTHER" id="PTHR22642:SF2">
    <property type="entry name" value="PROTEIN LONG AFTER FAR-RED 3"/>
    <property type="match status" value="1"/>
</dbReference>
<feature type="signal peptide" evidence="1">
    <location>
        <begin position="1"/>
        <end position="23"/>
    </location>
</feature>
<gene>
    <name evidence="3" type="ORF">ALPR1_15984</name>
</gene>
<accession>A3I0Z8</accession>
<dbReference type="AlphaFoldDB" id="A3I0Z8"/>
<dbReference type="InterPro" id="IPR013108">
    <property type="entry name" value="Amidohydro_3"/>
</dbReference>
<evidence type="ECO:0000313" key="4">
    <source>
        <dbReference type="Proteomes" id="UP000003919"/>
    </source>
</evidence>
<evidence type="ECO:0000259" key="2">
    <source>
        <dbReference type="Pfam" id="PF07969"/>
    </source>
</evidence>
<dbReference type="InterPro" id="IPR033932">
    <property type="entry name" value="YtcJ-like"/>
</dbReference>
<dbReference type="eggNOG" id="COG1574">
    <property type="taxonomic scope" value="Bacteria"/>
</dbReference>
<dbReference type="InterPro" id="IPR032466">
    <property type="entry name" value="Metal_Hydrolase"/>
</dbReference>
<dbReference type="Gene3D" id="3.20.20.140">
    <property type="entry name" value="Metal-dependent hydrolases"/>
    <property type="match status" value="1"/>
</dbReference>
<dbReference type="Gene3D" id="3.10.310.70">
    <property type="match status" value="1"/>
</dbReference>